<accession>A0A8S5QHJ4</accession>
<proteinExistence type="predicted"/>
<reference evidence="1" key="1">
    <citation type="journal article" date="2021" name="Proc. Natl. Acad. Sci. U.S.A.">
        <title>A Catalog of Tens of Thousands of Viruses from Human Metagenomes Reveals Hidden Associations with Chronic Diseases.</title>
        <authorList>
            <person name="Tisza M.J."/>
            <person name="Buck C.B."/>
        </authorList>
    </citation>
    <scope>NUCLEOTIDE SEQUENCE</scope>
    <source>
        <strain evidence="1">CteHV32</strain>
    </source>
</reference>
<name>A0A8S5QHJ4_9CAUD</name>
<protein>
    <submittedName>
        <fullName evidence="1">Terminase</fullName>
    </submittedName>
</protein>
<evidence type="ECO:0000313" key="1">
    <source>
        <dbReference type="EMBL" id="DAE18257.1"/>
    </source>
</evidence>
<sequence>MQKFTEGSFEWYRVVLNQIISGDMSVYQNQKDCLDLLLNMNIDLPFTENLEAQQMAIKVSKYAHNVAARQAALTGSGNFDDIYWQYLLLEAPWLFESYLYYMEKNRQPRRKFYEPRKKTLNVLVQDLQDLEDGKIEFLGVSMPPRTAKSTTCIFFLSWIMGKRPNSHNAMSGHSGILADGFYGEIQNLISTPEYTFNEIFPSATLEKKSAEKKEINLGAPDRFSTLTCRGIDGTWTGSVDISSDGYLYVDDLVRDRTESLSPTRLENRYQDYLNVLVDRKNDGARELMVGTRWNVMDPLGRVETEKKNNPRYRFRKIPALNENGESNFDYDYGVGFSTKYYVDMKSRLDANEWQAKYQQNPFIREGILFPEDGLRYYNGILPEGDSRVVTACDVAWGGGDSLSMPIGREYENGDIYIFDWVFNKGTKEVTLPLVVGKIIGNEIRQINFEANNGGDMYKMYVDEKLKEQKYKCSCTSSRAPGNMEKMSKIIAYSDDIKRNFIFLDEEHRSKEYQAAMDELTFFVQLGKNVHDDAPDGLTQLQMFIEKGNVGTVTAMRNPLWGGRMR</sequence>
<dbReference type="EMBL" id="BK015653">
    <property type="protein sequence ID" value="DAE18257.1"/>
    <property type="molecule type" value="Genomic_DNA"/>
</dbReference>
<organism evidence="1">
    <name type="scientific">Siphoviridae sp. cteHV32</name>
    <dbReference type="NCBI Taxonomy" id="2825588"/>
    <lineage>
        <taxon>Viruses</taxon>
        <taxon>Duplodnaviria</taxon>
        <taxon>Heunggongvirae</taxon>
        <taxon>Uroviricota</taxon>
        <taxon>Caudoviricetes</taxon>
    </lineage>
</organism>